<accession>A0A7X6S3E8</accession>
<keyword evidence="2" id="KW-1277">Toxin-antitoxin system</keyword>
<dbReference type="EMBL" id="JAAXPN010000016">
    <property type="protein sequence ID" value="NKZ25039.1"/>
    <property type="molecule type" value="Genomic_DNA"/>
</dbReference>
<proteinExistence type="inferred from homology"/>
<dbReference type="InterPro" id="IPR003477">
    <property type="entry name" value="PemK-like"/>
</dbReference>
<comment type="similarity">
    <text evidence="1">Belongs to the PemK/MazF family.</text>
</comment>
<evidence type="ECO:0000256" key="2">
    <source>
        <dbReference type="ARBA" id="ARBA00022649"/>
    </source>
</evidence>
<dbReference type="RefSeq" id="WP_168722829.1">
    <property type="nucleotide sequence ID" value="NZ_JAAXPN010000016.1"/>
</dbReference>
<evidence type="ECO:0000313" key="3">
    <source>
        <dbReference type="EMBL" id="NKZ25039.1"/>
    </source>
</evidence>
<sequence length="112" mass="12406">MTELKPNDVIVAFVTFVEGTGGKSRPVLVRSADDISISGLGLTSQYANKSQHIKKQYYEIQDWQAAGLKKPTWVDIVRVVNLPKNRIKVSAIGKLTDRDIAGLASFVENYVK</sequence>
<gene>
    <name evidence="3" type="ORF">HF964_09615</name>
</gene>
<reference evidence="3 4" key="1">
    <citation type="submission" date="2020-04" db="EMBL/GenBank/DDBJ databases">
        <title>MicrobeNet Type strains.</title>
        <authorList>
            <person name="Nicholson A.C."/>
        </authorList>
    </citation>
    <scope>NUCLEOTIDE SEQUENCE [LARGE SCALE GENOMIC DNA]</scope>
    <source>
        <strain evidence="3 4">CCUG 61472</strain>
    </source>
</reference>
<dbReference type="SUPFAM" id="SSF50118">
    <property type="entry name" value="Cell growth inhibitor/plasmid maintenance toxic component"/>
    <property type="match status" value="1"/>
</dbReference>
<comment type="caution">
    <text evidence="3">The sequence shown here is derived from an EMBL/GenBank/DDBJ whole genome shotgun (WGS) entry which is preliminary data.</text>
</comment>
<dbReference type="GO" id="GO:0003677">
    <property type="term" value="F:DNA binding"/>
    <property type="evidence" value="ECO:0007669"/>
    <property type="project" value="InterPro"/>
</dbReference>
<protein>
    <submittedName>
        <fullName evidence="3">Uncharacterized protein</fullName>
    </submittedName>
</protein>
<dbReference type="Proteomes" id="UP000549765">
    <property type="component" value="Unassembled WGS sequence"/>
</dbReference>
<organism evidence="3 4">
    <name type="scientific">Periweissella fabalis</name>
    <dbReference type="NCBI Taxonomy" id="1070421"/>
    <lineage>
        <taxon>Bacteria</taxon>
        <taxon>Bacillati</taxon>
        <taxon>Bacillota</taxon>
        <taxon>Bacilli</taxon>
        <taxon>Lactobacillales</taxon>
        <taxon>Lactobacillaceae</taxon>
        <taxon>Periweissella</taxon>
    </lineage>
</organism>
<dbReference type="Gene3D" id="2.30.30.110">
    <property type="match status" value="1"/>
</dbReference>
<evidence type="ECO:0000256" key="1">
    <source>
        <dbReference type="ARBA" id="ARBA00007521"/>
    </source>
</evidence>
<dbReference type="Pfam" id="PF02452">
    <property type="entry name" value="PemK_toxin"/>
    <property type="match status" value="1"/>
</dbReference>
<name>A0A7X6S3E8_9LACO</name>
<dbReference type="InterPro" id="IPR011067">
    <property type="entry name" value="Plasmid_toxin/cell-grow_inhib"/>
</dbReference>
<evidence type="ECO:0000313" key="4">
    <source>
        <dbReference type="Proteomes" id="UP000549765"/>
    </source>
</evidence>
<dbReference type="AlphaFoldDB" id="A0A7X6S3E8"/>
<keyword evidence="4" id="KW-1185">Reference proteome</keyword>